<dbReference type="EMBL" id="LBMM01008868">
    <property type="protein sequence ID" value="KMQ88574.1"/>
    <property type="molecule type" value="Genomic_DNA"/>
</dbReference>
<evidence type="ECO:0000313" key="2">
    <source>
        <dbReference type="Proteomes" id="UP000036403"/>
    </source>
</evidence>
<reference evidence="1 2" key="1">
    <citation type="submission" date="2015-04" db="EMBL/GenBank/DDBJ databases">
        <title>Lasius niger genome sequencing.</title>
        <authorList>
            <person name="Konorov E.A."/>
            <person name="Nikitin M.A."/>
            <person name="Kirill M.V."/>
            <person name="Chang P."/>
        </authorList>
    </citation>
    <scope>NUCLEOTIDE SEQUENCE [LARGE SCALE GENOMIC DNA]</scope>
    <source>
        <tissue evidence="1">Whole</tissue>
    </source>
</reference>
<accession>A0A0J7KED3</accession>
<keyword evidence="2" id="KW-1185">Reference proteome</keyword>
<organism evidence="1 2">
    <name type="scientific">Lasius niger</name>
    <name type="common">Black garden ant</name>
    <dbReference type="NCBI Taxonomy" id="67767"/>
    <lineage>
        <taxon>Eukaryota</taxon>
        <taxon>Metazoa</taxon>
        <taxon>Ecdysozoa</taxon>
        <taxon>Arthropoda</taxon>
        <taxon>Hexapoda</taxon>
        <taxon>Insecta</taxon>
        <taxon>Pterygota</taxon>
        <taxon>Neoptera</taxon>
        <taxon>Endopterygota</taxon>
        <taxon>Hymenoptera</taxon>
        <taxon>Apocrita</taxon>
        <taxon>Aculeata</taxon>
        <taxon>Formicoidea</taxon>
        <taxon>Formicidae</taxon>
        <taxon>Formicinae</taxon>
        <taxon>Lasius</taxon>
        <taxon>Lasius</taxon>
    </lineage>
</organism>
<protein>
    <submittedName>
        <fullName evidence="1">Type-1 retrotransposable element r1dm</fullName>
    </submittedName>
</protein>
<dbReference type="PaxDb" id="67767-A0A0J7KED3"/>
<dbReference type="OrthoDB" id="7700944at2759"/>
<name>A0A0J7KED3_LASNI</name>
<gene>
    <name evidence="1" type="ORF">RF55_11914</name>
</gene>
<evidence type="ECO:0000313" key="1">
    <source>
        <dbReference type="EMBL" id="KMQ88574.1"/>
    </source>
</evidence>
<comment type="caution">
    <text evidence="1">The sequence shown here is derived from an EMBL/GenBank/DDBJ whole genome shotgun (WGS) entry which is preliminary data.</text>
</comment>
<dbReference type="Proteomes" id="UP000036403">
    <property type="component" value="Unassembled WGS sequence"/>
</dbReference>
<proteinExistence type="predicted"/>
<dbReference type="AlphaFoldDB" id="A0A0J7KED3"/>
<sequence length="99" mass="11682">MERHNSTPRFECNQARRAWCRSKRRGQQAEIDRLQGIYRSAKKNLRKEISKAKLFAWQELISLVDKDQWGLPYKVVLNRLRRSSPGLTETLPGLLWTPC</sequence>